<evidence type="ECO:0000259" key="2">
    <source>
        <dbReference type="Pfam" id="PF05050"/>
    </source>
</evidence>
<evidence type="ECO:0000313" key="3">
    <source>
        <dbReference type="EMBL" id="CEM35359.1"/>
    </source>
</evidence>
<dbReference type="InterPro" id="IPR053202">
    <property type="entry name" value="EGF_Rcpt_Signaling_Reg"/>
</dbReference>
<reference evidence="3 4" key="1">
    <citation type="submission" date="2014-11" db="EMBL/GenBank/DDBJ databases">
        <authorList>
            <person name="Zhu J."/>
            <person name="Qi W."/>
            <person name="Song R."/>
        </authorList>
    </citation>
    <scope>NUCLEOTIDE SEQUENCE [LARGE SCALE GENOMIC DNA]</scope>
</reference>
<feature type="domain" description="Methyltransferase FkbM" evidence="2">
    <location>
        <begin position="120"/>
        <end position="308"/>
    </location>
</feature>
<dbReference type="Gene3D" id="3.40.50.150">
    <property type="entry name" value="Vaccinia Virus protein VP39"/>
    <property type="match status" value="1"/>
</dbReference>
<proteinExistence type="predicted"/>
<dbReference type="GO" id="GO:0005886">
    <property type="term" value="C:plasma membrane"/>
    <property type="evidence" value="ECO:0007669"/>
    <property type="project" value="TreeGrafter"/>
</dbReference>
<name>A0A0G4GWH7_VITBC</name>
<dbReference type="PANTHER" id="PTHR34009:SF2">
    <property type="entry name" value="PROTEIN STAR"/>
    <property type="match status" value="1"/>
</dbReference>
<dbReference type="STRING" id="1169540.A0A0G4GWH7"/>
<feature type="chain" id="PRO_5005191112" description="Methyltransferase FkbM domain-containing protein" evidence="1">
    <location>
        <begin position="25"/>
        <end position="416"/>
    </location>
</feature>
<dbReference type="GO" id="GO:0005789">
    <property type="term" value="C:endoplasmic reticulum membrane"/>
    <property type="evidence" value="ECO:0007669"/>
    <property type="project" value="TreeGrafter"/>
</dbReference>
<dbReference type="PANTHER" id="PTHR34009">
    <property type="entry name" value="PROTEIN STAR"/>
    <property type="match status" value="1"/>
</dbReference>
<dbReference type="InterPro" id="IPR029063">
    <property type="entry name" value="SAM-dependent_MTases_sf"/>
</dbReference>
<evidence type="ECO:0000256" key="1">
    <source>
        <dbReference type="SAM" id="SignalP"/>
    </source>
</evidence>
<protein>
    <recommendedName>
        <fullName evidence="2">Methyltransferase FkbM domain-containing protein</fullName>
    </recommendedName>
</protein>
<dbReference type="Proteomes" id="UP000041254">
    <property type="component" value="Unassembled WGS sequence"/>
</dbReference>
<dbReference type="SUPFAM" id="SSF53335">
    <property type="entry name" value="S-adenosyl-L-methionine-dependent methyltransferases"/>
    <property type="match status" value="1"/>
</dbReference>
<evidence type="ECO:0000313" key="4">
    <source>
        <dbReference type="Proteomes" id="UP000041254"/>
    </source>
</evidence>
<dbReference type="GO" id="GO:0016197">
    <property type="term" value="P:endosomal transport"/>
    <property type="evidence" value="ECO:0007669"/>
    <property type="project" value="TreeGrafter"/>
</dbReference>
<dbReference type="InterPro" id="IPR006342">
    <property type="entry name" value="FkbM_mtfrase"/>
</dbReference>
<dbReference type="OrthoDB" id="2154188at2759"/>
<gene>
    <name evidence="3" type="ORF">Vbra_18934</name>
</gene>
<accession>A0A0G4GWH7</accession>
<dbReference type="VEuPathDB" id="CryptoDB:Vbra_18934"/>
<dbReference type="InParanoid" id="A0A0G4GWH7"/>
<dbReference type="GO" id="GO:0006888">
    <property type="term" value="P:endoplasmic reticulum to Golgi vesicle-mediated transport"/>
    <property type="evidence" value="ECO:0007669"/>
    <property type="project" value="TreeGrafter"/>
</dbReference>
<organism evidence="3 4">
    <name type="scientific">Vitrella brassicaformis (strain CCMP3155)</name>
    <dbReference type="NCBI Taxonomy" id="1169540"/>
    <lineage>
        <taxon>Eukaryota</taxon>
        <taxon>Sar</taxon>
        <taxon>Alveolata</taxon>
        <taxon>Colpodellida</taxon>
        <taxon>Vitrellaceae</taxon>
        <taxon>Vitrella</taxon>
    </lineage>
</organism>
<dbReference type="EMBL" id="CDMY01000850">
    <property type="protein sequence ID" value="CEM35359.1"/>
    <property type="molecule type" value="Genomic_DNA"/>
</dbReference>
<dbReference type="GO" id="GO:0005794">
    <property type="term" value="C:Golgi apparatus"/>
    <property type="evidence" value="ECO:0007669"/>
    <property type="project" value="TreeGrafter"/>
</dbReference>
<feature type="signal peptide" evidence="1">
    <location>
        <begin position="1"/>
        <end position="24"/>
    </location>
</feature>
<dbReference type="Pfam" id="PF05050">
    <property type="entry name" value="Methyltransf_21"/>
    <property type="match status" value="1"/>
</dbReference>
<dbReference type="AlphaFoldDB" id="A0A0G4GWH7"/>
<keyword evidence="4" id="KW-1185">Reference proteome</keyword>
<sequence length="416" mass="46424">MNLSFAMSLWLSTGLPLFNHLVRCSCQSSPLFEATIPAWLRSRDWKLEQDPTFLTQAPPASLCQEDNNRTCAAPPTDPDRRHLRSIAYPLFSTNLHLGGEDIFVFEHFFYGMTGGLFLEAGAADGFRESSTMLLERYAGWRGIHIEGSPINYRLLINNRPDTLNLNAVLCSERAGEDNDGVVTFKAQELIGGIVRFMEPGKVQGLDVRNVTVDGNGTVRVDPNVTDLPAAGIANLPCLSLRRVLRRFGIRHINFMMVDIEGAEWPVLEAFNFSDVTVDVLAIETNAREAGTGKADLFQAHLSQYGYRMTYPIHGYLGLNTYFLREGFVPSTRPGAGRQADNRYREVLLKGAPECWRNAVLVDHDDGDRIVMMVTPERCCSYAGWVSVCFAEAFTYRKCCLQPMGLDMQGDGLVTFV</sequence>
<dbReference type="GO" id="GO:0031902">
    <property type="term" value="C:late endosome membrane"/>
    <property type="evidence" value="ECO:0007669"/>
    <property type="project" value="TreeGrafter"/>
</dbReference>
<keyword evidence="1" id="KW-0732">Signal</keyword>